<dbReference type="CDD" id="cd00165">
    <property type="entry name" value="S4"/>
    <property type="match status" value="1"/>
</dbReference>
<comment type="similarity">
    <text evidence="2">Belongs to the TlyA family.</text>
</comment>
<dbReference type="EMBL" id="SMGG01000003">
    <property type="protein sequence ID" value="TCK62597.1"/>
    <property type="molecule type" value="Genomic_DNA"/>
</dbReference>
<keyword evidence="6" id="KW-1185">Reference proteome</keyword>
<dbReference type="NCBIfam" id="TIGR00478">
    <property type="entry name" value="tly"/>
    <property type="match status" value="1"/>
</dbReference>
<dbReference type="Gene3D" id="3.10.290.10">
    <property type="entry name" value="RNA-binding S4 domain"/>
    <property type="match status" value="1"/>
</dbReference>
<organism evidence="5 6">
    <name type="scientific">Seleniivibrio woodruffii</name>
    <dbReference type="NCBI Taxonomy" id="1078050"/>
    <lineage>
        <taxon>Bacteria</taxon>
        <taxon>Pseudomonadati</taxon>
        <taxon>Deferribacterota</taxon>
        <taxon>Deferribacteres</taxon>
        <taxon>Deferribacterales</taxon>
        <taxon>Geovibrionaceae</taxon>
        <taxon>Seleniivibrio</taxon>
    </lineage>
</organism>
<dbReference type="Pfam" id="PF01728">
    <property type="entry name" value="FtsJ"/>
    <property type="match status" value="1"/>
</dbReference>
<dbReference type="Pfam" id="PF01479">
    <property type="entry name" value="S4"/>
    <property type="match status" value="1"/>
</dbReference>
<evidence type="ECO:0000313" key="6">
    <source>
        <dbReference type="Proteomes" id="UP000294614"/>
    </source>
</evidence>
<feature type="domain" description="RNA-binding S4" evidence="4">
    <location>
        <begin position="7"/>
        <end position="68"/>
    </location>
</feature>
<dbReference type="InterPro" id="IPR004538">
    <property type="entry name" value="Hemolysin_A/TlyA"/>
</dbReference>
<sequence length="270" mass="29819">MQKPKKERIDSLLVQLDLAENTDEAARLIMAGLVVVNDHRADKPGQTVPSDSVVRLKAHNKFASRGGLKLEKAADEFQIDFKDKTVIDIGASTGGFTDVALKYGAAEVFAVDTGKGQLDPRLARDERVTVLDATNFRTIPYETIDTKADIFVCDVSFISLSKIIPACVQFCHEDSVAVFLIKPQFEAERNEVDRGGIVNDRSVHERVISQVITWGGGCGFALAGLCASPIKGAKGNIEYLAYFRYNVQLVPQQTESIIRKVVYEEYCYHS</sequence>
<evidence type="ECO:0000256" key="2">
    <source>
        <dbReference type="ARBA" id="ARBA00029460"/>
    </source>
</evidence>
<dbReference type="Proteomes" id="UP000294614">
    <property type="component" value="Unassembled WGS sequence"/>
</dbReference>
<accession>A0A4R1KEN1</accession>
<dbReference type="PIRSF" id="PIRSF005578">
    <property type="entry name" value="TlyA"/>
    <property type="match status" value="1"/>
</dbReference>
<dbReference type="SUPFAM" id="SSF53335">
    <property type="entry name" value="S-adenosyl-L-methionine-dependent methyltransferases"/>
    <property type="match status" value="1"/>
</dbReference>
<dbReference type="InterPro" id="IPR047048">
    <property type="entry name" value="TlyA"/>
</dbReference>
<dbReference type="GO" id="GO:0008168">
    <property type="term" value="F:methyltransferase activity"/>
    <property type="evidence" value="ECO:0007669"/>
    <property type="project" value="UniProtKB-KW"/>
</dbReference>
<comment type="caution">
    <text evidence="5">The sequence shown here is derived from an EMBL/GenBank/DDBJ whole genome shotgun (WGS) entry which is preliminary data.</text>
</comment>
<keyword evidence="5" id="KW-0808">Transferase</keyword>
<name>A0A4R1KEN1_9BACT</name>
<dbReference type="InterPro" id="IPR029063">
    <property type="entry name" value="SAM-dependent_MTases_sf"/>
</dbReference>
<dbReference type="PANTHER" id="PTHR32319:SF0">
    <property type="entry name" value="BACTERIAL HEMOLYSIN-LIKE PROTEIN"/>
    <property type="match status" value="1"/>
</dbReference>
<gene>
    <name evidence="5" type="ORF">C8D98_1126</name>
</gene>
<reference evidence="5 6" key="1">
    <citation type="submission" date="2019-03" db="EMBL/GenBank/DDBJ databases">
        <title>Genomic Encyclopedia of Type Strains, Phase IV (KMG-IV): sequencing the most valuable type-strain genomes for metagenomic binning, comparative biology and taxonomic classification.</title>
        <authorList>
            <person name="Goeker M."/>
        </authorList>
    </citation>
    <scope>NUCLEOTIDE SEQUENCE [LARGE SCALE GENOMIC DNA]</scope>
    <source>
        <strain evidence="5 6">DSM 24984</strain>
    </source>
</reference>
<dbReference type="GO" id="GO:0003723">
    <property type="term" value="F:RNA binding"/>
    <property type="evidence" value="ECO:0007669"/>
    <property type="project" value="UniProtKB-KW"/>
</dbReference>
<keyword evidence="1 3" id="KW-0694">RNA-binding</keyword>
<proteinExistence type="inferred from homology"/>
<evidence type="ECO:0000256" key="3">
    <source>
        <dbReference type="PROSITE-ProRule" id="PRU00182"/>
    </source>
</evidence>
<dbReference type="GO" id="GO:0032259">
    <property type="term" value="P:methylation"/>
    <property type="evidence" value="ECO:0007669"/>
    <property type="project" value="UniProtKB-KW"/>
</dbReference>
<dbReference type="RefSeq" id="WP_132872776.1">
    <property type="nucleotide sequence ID" value="NZ_SMGG01000003.1"/>
</dbReference>
<dbReference type="InterPro" id="IPR002877">
    <property type="entry name" value="RNA_MeTrfase_FtsJ_dom"/>
</dbReference>
<evidence type="ECO:0000313" key="5">
    <source>
        <dbReference type="EMBL" id="TCK62597.1"/>
    </source>
</evidence>
<evidence type="ECO:0000259" key="4">
    <source>
        <dbReference type="SMART" id="SM00363"/>
    </source>
</evidence>
<dbReference type="InterPro" id="IPR036986">
    <property type="entry name" value="S4_RNA-bd_sf"/>
</dbReference>
<dbReference type="OrthoDB" id="9784736at2"/>
<evidence type="ECO:0000256" key="1">
    <source>
        <dbReference type="ARBA" id="ARBA00022884"/>
    </source>
</evidence>
<dbReference type="Gene3D" id="3.40.50.150">
    <property type="entry name" value="Vaccinia Virus protein VP39"/>
    <property type="match status" value="1"/>
</dbReference>
<dbReference type="SMART" id="SM00363">
    <property type="entry name" value="S4"/>
    <property type="match status" value="1"/>
</dbReference>
<protein>
    <submittedName>
        <fullName evidence="5">23S rRNA (Cytidine1920-2'-O)/16S rRNA (Cytidine1409-2'-O)-methyltransferase</fullName>
    </submittedName>
</protein>
<dbReference type="AlphaFoldDB" id="A0A4R1KEN1"/>
<dbReference type="InterPro" id="IPR002942">
    <property type="entry name" value="S4_RNA-bd"/>
</dbReference>
<dbReference type="PROSITE" id="PS50889">
    <property type="entry name" value="S4"/>
    <property type="match status" value="1"/>
</dbReference>
<dbReference type="PANTHER" id="PTHR32319">
    <property type="entry name" value="BACTERIAL HEMOLYSIN-LIKE PROTEIN"/>
    <property type="match status" value="1"/>
</dbReference>
<keyword evidence="5" id="KW-0489">Methyltransferase</keyword>
<dbReference type="CDD" id="cd02440">
    <property type="entry name" value="AdoMet_MTases"/>
    <property type="match status" value="1"/>
</dbReference>